<dbReference type="FunFam" id="3.40.640.10:FF:000033">
    <property type="entry name" value="Aspartate aminotransferase"/>
    <property type="match status" value="1"/>
</dbReference>
<dbReference type="CDD" id="cd00609">
    <property type="entry name" value="AAT_like"/>
    <property type="match status" value="1"/>
</dbReference>
<dbReference type="KEGG" id="nli:G3M70_05455"/>
<reference evidence="8 9" key="1">
    <citation type="submission" date="2020-02" db="EMBL/GenBank/DDBJ databases">
        <title>Genomic and physiological characterization of two novel Nitrospinaceae genera.</title>
        <authorList>
            <person name="Mueller A.J."/>
            <person name="Jung M.-Y."/>
            <person name="Strachan C.R."/>
            <person name="Herbold C.W."/>
            <person name="Kirkegaard R.H."/>
            <person name="Daims H."/>
        </authorList>
    </citation>
    <scope>NUCLEOTIDE SEQUENCE [LARGE SCALE GENOMIC DNA]</scope>
    <source>
        <strain evidence="8">EB</strain>
    </source>
</reference>
<dbReference type="InterPro" id="IPR004839">
    <property type="entry name" value="Aminotransferase_I/II_large"/>
</dbReference>
<dbReference type="Pfam" id="PF00155">
    <property type="entry name" value="Aminotran_1_2"/>
    <property type="match status" value="1"/>
</dbReference>
<keyword evidence="4 6" id="KW-0808">Transferase</keyword>
<dbReference type="SUPFAM" id="SSF53383">
    <property type="entry name" value="PLP-dependent transferases"/>
    <property type="match status" value="1"/>
</dbReference>
<evidence type="ECO:0000256" key="5">
    <source>
        <dbReference type="ARBA" id="ARBA00022898"/>
    </source>
</evidence>
<name>A0A7T0BUW6_9BACT</name>
<evidence type="ECO:0000313" key="8">
    <source>
        <dbReference type="EMBL" id="QPJ61363.1"/>
    </source>
</evidence>
<dbReference type="PROSITE" id="PS00105">
    <property type="entry name" value="AA_TRANSFER_CLASS_1"/>
    <property type="match status" value="1"/>
</dbReference>
<dbReference type="PANTHER" id="PTHR46383">
    <property type="entry name" value="ASPARTATE AMINOTRANSFERASE"/>
    <property type="match status" value="1"/>
</dbReference>
<comment type="cofactor">
    <cofactor evidence="1 6">
        <name>pyridoxal 5'-phosphate</name>
        <dbReference type="ChEBI" id="CHEBI:597326"/>
    </cofactor>
</comment>
<evidence type="ECO:0000256" key="6">
    <source>
        <dbReference type="RuleBase" id="RU000481"/>
    </source>
</evidence>
<dbReference type="Gene3D" id="3.90.1150.10">
    <property type="entry name" value="Aspartate Aminotransferase, domain 1"/>
    <property type="match status" value="1"/>
</dbReference>
<dbReference type="InterPro" id="IPR004838">
    <property type="entry name" value="NHTrfase_class1_PyrdxlP-BS"/>
</dbReference>
<evidence type="ECO:0000256" key="1">
    <source>
        <dbReference type="ARBA" id="ARBA00001933"/>
    </source>
</evidence>
<dbReference type="AlphaFoldDB" id="A0A7T0BUW6"/>
<proteinExistence type="inferred from homology"/>
<comment type="similarity">
    <text evidence="2 6">Belongs to the class-I pyridoxal-phosphate-dependent aminotransferase family.</text>
</comment>
<dbReference type="InterPro" id="IPR050596">
    <property type="entry name" value="AspAT/PAT-like"/>
</dbReference>
<evidence type="ECO:0000313" key="9">
    <source>
        <dbReference type="Proteomes" id="UP000594688"/>
    </source>
</evidence>
<protein>
    <recommendedName>
        <fullName evidence="6">Aminotransferase</fullName>
        <ecNumber evidence="6">2.6.1.-</ecNumber>
    </recommendedName>
</protein>
<sequence length="397" mass="43099">MKLSERIKNLKPSMTLAITAKAKALRAEGLDVIGLGAGEPDFDTPEFIKQAAIDSIKQNDTHYTPVGGTDAIKDAIIKKLERDNGVSYARDNIVVSCGAKHSLYNLAQALWETGDEVILQSPYWVSYPEIIRLAGATPVIIDTDADSEFKMSPTQLEAAITPNTRALILNSPSNPTGLGYTRQELETLSQIALDKDVTVISDEIYDKIVFDGFEPACPASFSEELKKNTIVVNGASKAYAMTGWRIGYIACEPEIATGVTKLQGQSTSNPCSIAQAAAAAAFVGDDVDVARMCDEFKNRRDYLLERFEKMPGVSCPKPIGTFYSFPDISGSFGKTWNGKTIEGSLDFCEFLLETEKVAVVPGIAFGADKHVRLSFAASLDVLKEASDRIERALKSLT</sequence>
<dbReference type="InterPro" id="IPR015424">
    <property type="entry name" value="PyrdxlP-dep_Trfase"/>
</dbReference>
<dbReference type="GO" id="GO:0006520">
    <property type="term" value="P:amino acid metabolic process"/>
    <property type="evidence" value="ECO:0007669"/>
    <property type="project" value="InterPro"/>
</dbReference>
<dbReference type="GO" id="GO:0030170">
    <property type="term" value="F:pyridoxal phosphate binding"/>
    <property type="evidence" value="ECO:0007669"/>
    <property type="project" value="InterPro"/>
</dbReference>
<keyword evidence="5" id="KW-0663">Pyridoxal phosphate</keyword>
<dbReference type="GO" id="GO:0008483">
    <property type="term" value="F:transaminase activity"/>
    <property type="evidence" value="ECO:0007669"/>
    <property type="project" value="UniProtKB-KW"/>
</dbReference>
<evidence type="ECO:0000259" key="7">
    <source>
        <dbReference type="Pfam" id="PF00155"/>
    </source>
</evidence>
<dbReference type="InterPro" id="IPR015422">
    <property type="entry name" value="PyrdxlP-dep_Trfase_small"/>
</dbReference>
<dbReference type="InterPro" id="IPR015421">
    <property type="entry name" value="PyrdxlP-dep_Trfase_major"/>
</dbReference>
<dbReference type="Proteomes" id="UP000594688">
    <property type="component" value="Chromosome"/>
</dbReference>
<feature type="domain" description="Aminotransferase class I/classII large" evidence="7">
    <location>
        <begin position="31"/>
        <end position="389"/>
    </location>
</feature>
<dbReference type="EC" id="2.6.1.-" evidence="6"/>
<organism evidence="8 9">
    <name type="scientific">Candidatus Nitronauta litoralis</name>
    <dbReference type="NCBI Taxonomy" id="2705533"/>
    <lineage>
        <taxon>Bacteria</taxon>
        <taxon>Pseudomonadati</taxon>
        <taxon>Nitrospinota/Tectimicrobiota group</taxon>
        <taxon>Nitrospinota</taxon>
        <taxon>Nitrospinia</taxon>
        <taxon>Nitrospinales</taxon>
        <taxon>Nitrospinaceae</taxon>
        <taxon>Candidatus Nitronauta</taxon>
    </lineage>
</organism>
<evidence type="ECO:0000256" key="2">
    <source>
        <dbReference type="ARBA" id="ARBA00007441"/>
    </source>
</evidence>
<accession>A0A7T0BUW6</accession>
<dbReference type="PANTHER" id="PTHR46383:SF1">
    <property type="entry name" value="ASPARTATE AMINOTRANSFERASE"/>
    <property type="match status" value="1"/>
</dbReference>
<gene>
    <name evidence="8" type="ORF">G3M70_05455</name>
</gene>
<evidence type="ECO:0000256" key="3">
    <source>
        <dbReference type="ARBA" id="ARBA00022576"/>
    </source>
</evidence>
<dbReference type="Gene3D" id="3.40.640.10">
    <property type="entry name" value="Type I PLP-dependent aspartate aminotransferase-like (Major domain)"/>
    <property type="match status" value="1"/>
</dbReference>
<evidence type="ECO:0000256" key="4">
    <source>
        <dbReference type="ARBA" id="ARBA00022679"/>
    </source>
</evidence>
<dbReference type="EMBL" id="CP048685">
    <property type="protein sequence ID" value="QPJ61363.1"/>
    <property type="molecule type" value="Genomic_DNA"/>
</dbReference>
<keyword evidence="3 6" id="KW-0032">Aminotransferase</keyword>